<sequence>MRWTTQQARDWYDARPWFCGFNYVTSTAVNSTDMWQADTFDLPVIERELTWAGQIGFNTCRVFLQYLVWEADPRGFLDRLDGFLDVADRNGLSTLVILFDDCAFAGKQPYPGPQDEAVPGVHNSGWTPSPGHERADDAAAWPRLEAYAASVVGRFAQDKRVLGWDLYNEPGNGDRGDKSLPLLNAAFAWARAAGPTQPLTTGVWAETLPNVNAAILEHSDVISFHDYNALTDTETLVARLREHGRPVLCTEWMRRTFGSHFDTHLPFFRRENIGCWFWGLVNGRTQTHFPWGSPRGATEPSVWFHDLLRSDGTPHQEAEVALIREHIGQAGRRASPGLNSGGPARTAAAATSTI</sequence>
<evidence type="ECO:0000256" key="4">
    <source>
        <dbReference type="SAM" id="MobiDB-lite"/>
    </source>
</evidence>
<name>A0A6J4HP70_9BACT</name>
<dbReference type="Pfam" id="PF00150">
    <property type="entry name" value="Cellulase"/>
    <property type="match status" value="1"/>
</dbReference>
<dbReference type="InterPro" id="IPR017853">
    <property type="entry name" value="GH"/>
</dbReference>
<dbReference type="EMBL" id="CADCTO010000116">
    <property type="protein sequence ID" value="CAA9228918.1"/>
    <property type="molecule type" value="Genomic_DNA"/>
</dbReference>
<accession>A0A6J4HP70</accession>
<keyword evidence="1 3" id="KW-0378">Hydrolase</keyword>
<evidence type="ECO:0000313" key="6">
    <source>
        <dbReference type="EMBL" id="CAA9228918.1"/>
    </source>
</evidence>
<organism evidence="6">
    <name type="scientific">uncultured Armatimonadetes bacterium</name>
    <dbReference type="NCBI Taxonomy" id="157466"/>
    <lineage>
        <taxon>Bacteria</taxon>
        <taxon>Bacillati</taxon>
        <taxon>Armatimonadota</taxon>
        <taxon>environmental samples</taxon>
    </lineage>
</organism>
<evidence type="ECO:0000256" key="1">
    <source>
        <dbReference type="ARBA" id="ARBA00022801"/>
    </source>
</evidence>
<protein>
    <submittedName>
        <fullName evidence="6">GH5_13 / GH5</fullName>
    </submittedName>
</protein>
<feature type="region of interest" description="Disordered" evidence="4">
    <location>
        <begin position="331"/>
        <end position="354"/>
    </location>
</feature>
<feature type="domain" description="Glycoside hydrolase family 5" evidence="5">
    <location>
        <begin position="56"/>
        <end position="279"/>
    </location>
</feature>
<reference evidence="6" key="1">
    <citation type="submission" date="2020-02" db="EMBL/GenBank/DDBJ databases">
        <authorList>
            <person name="Meier V. D."/>
        </authorList>
    </citation>
    <scope>NUCLEOTIDE SEQUENCE</scope>
    <source>
        <strain evidence="6">AVDCRST_MAG63</strain>
    </source>
</reference>
<dbReference type="SUPFAM" id="SSF51445">
    <property type="entry name" value="(Trans)glycosidases"/>
    <property type="match status" value="1"/>
</dbReference>
<gene>
    <name evidence="6" type="ORF">AVDCRST_MAG63-867</name>
</gene>
<keyword evidence="2 3" id="KW-0326">Glycosidase</keyword>
<proteinExistence type="inferred from homology"/>
<dbReference type="AlphaFoldDB" id="A0A6J4HP70"/>
<evidence type="ECO:0000256" key="2">
    <source>
        <dbReference type="ARBA" id="ARBA00023295"/>
    </source>
</evidence>
<evidence type="ECO:0000259" key="5">
    <source>
        <dbReference type="Pfam" id="PF00150"/>
    </source>
</evidence>
<dbReference type="GO" id="GO:0000272">
    <property type="term" value="P:polysaccharide catabolic process"/>
    <property type="evidence" value="ECO:0007669"/>
    <property type="project" value="InterPro"/>
</dbReference>
<comment type="similarity">
    <text evidence="3">Belongs to the glycosyl hydrolase 5 (cellulase A) family.</text>
</comment>
<dbReference type="GO" id="GO:0004553">
    <property type="term" value="F:hydrolase activity, hydrolyzing O-glycosyl compounds"/>
    <property type="evidence" value="ECO:0007669"/>
    <property type="project" value="InterPro"/>
</dbReference>
<dbReference type="InterPro" id="IPR001547">
    <property type="entry name" value="Glyco_hydro_5"/>
</dbReference>
<dbReference type="Gene3D" id="3.20.20.80">
    <property type="entry name" value="Glycosidases"/>
    <property type="match status" value="1"/>
</dbReference>
<evidence type="ECO:0000256" key="3">
    <source>
        <dbReference type="RuleBase" id="RU361153"/>
    </source>
</evidence>